<gene>
    <name evidence="2" type="ORF">BN869_000005142_1</name>
</gene>
<proteinExistence type="predicted"/>
<feature type="domain" description="GST N-terminal" evidence="1">
    <location>
        <begin position="5"/>
        <end position="95"/>
    </location>
</feature>
<organism evidence="2">
    <name type="scientific">Bionectria ochroleuca</name>
    <name type="common">Gliocladium roseum</name>
    <dbReference type="NCBI Taxonomy" id="29856"/>
    <lineage>
        <taxon>Eukaryota</taxon>
        <taxon>Fungi</taxon>
        <taxon>Dikarya</taxon>
        <taxon>Ascomycota</taxon>
        <taxon>Pezizomycotina</taxon>
        <taxon>Sordariomycetes</taxon>
        <taxon>Hypocreomycetidae</taxon>
        <taxon>Hypocreales</taxon>
        <taxon>Bionectriaceae</taxon>
        <taxon>Clonostachys</taxon>
    </lineage>
</organism>
<evidence type="ECO:0000259" key="1">
    <source>
        <dbReference type="PROSITE" id="PS50404"/>
    </source>
</evidence>
<accession>A0A0B7K2C5</accession>
<dbReference type="AlphaFoldDB" id="A0A0B7K2C5"/>
<dbReference type="SUPFAM" id="SSF47616">
    <property type="entry name" value="GST C-terminal domain-like"/>
    <property type="match status" value="1"/>
</dbReference>
<evidence type="ECO:0000313" key="2">
    <source>
        <dbReference type="EMBL" id="CEO49085.1"/>
    </source>
</evidence>
<protein>
    <recommendedName>
        <fullName evidence="1">GST N-terminal domain-containing protein</fullName>
    </recommendedName>
</protein>
<name>A0A0B7K2C5_BIOOC</name>
<reference evidence="2" key="1">
    <citation type="submission" date="2015-01" db="EMBL/GenBank/DDBJ databases">
        <authorList>
            <person name="Durling Mikael"/>
        </authorList>
    </citation>
    <scope>NUCLEOTIDE SEQUENCE</scope>
</reference>
<dbReference type="CDD" id="cd00570">
    <property type="entry name" value="GST_N_family"/>
    <property type="match status" value="1"/>
</dbReference>
<dbReference type="SUPFAM" id="SSF52833">
    <property type="entry name" value="Thioredoxin-like"/>
    <property type="match status" value="1"/>
</dbReference>
<dbReference type="PROSITE" id="PS50404">
    <property type="entry name" value="GST_NTER"/>
    <property type="match status" value="1"/>
</dbReference>
<dbReference type="InterPro" id="IPR036249">
    <property type="entry name" value="Thioredoxin-like_sf"/>
</dbReference>
<dbReference type="EMBL" id="CDPU01000012">
    <property type="protein sequence ID" value="CEO49085.1"/>
    <property type="molecule type" value="Genomic_DNA"/>
</dbReference>
<dbReference type="Pfam" id="PF13417">
    <property type="entry name" value="GST_N_3"/>
    <property type="match status" value="1"/>
</dbReference>
<dbReference type="InterPro" id="IPR004045">
    <property type="entry name" value="Glutathione_S-Trfase_N"/>
</dbReference>
<dbReference type="Gene3D" id="3.40.30.10">
    <property type="entry name" value="Glutaredoxin"/>
    <property type="match status" value="1"/>
</dbReference>
<dbReference type="InterPro" id="IPR036282">
    <property type="entry name" value="Glutathione-S-Trfase_C_sf"/>
</dbReference>
<sequence>MADSPVYTLYHFPFSLYSLMVRLALAFGETLSPENAPRIKLKLVNLHQQENLSEDFLTLNPRGQVPVLASPALSEPLTDSYEIAKWLSLQQTDLIPEEHNVIITKIMNDLHGIHAQALALSPDICKDGIPNQAAAMLEKEKLPASHRRRLEIKSIFHDNLYSNLLDPDNITLTEEKVLRFVDNIGSILKNRPSAALYLFGDKPTLLDAHAAAFLARLIDLQRLDFLSNPLVRDYVLGITSTTEWQHITQGLRTVSDESVESVEGLNLT</sequence>